<dbReference type="HOGENOM" id="CLU_3348694_0_0_5"/>
<accession>I3XFW1</accession>
<proteinExistence type="predicted"/>
<dbReference type="AlphaFoldDB" id="I3XFW1"/>
<keyword evidence="2" id="KW-0614">Plasmid</keyword>
<name>I3XFW1_SINF2</name>
<gene>
    <name evidence="2" type="ORF">USDA257_p00490</name>
</gene>
<protein>
    <submittedName>
        <fullName evidence="2">Uncharacterized protein</fullName>
    </submittedName>
</protein>
<organism evidence="2">
    <name type="scientific">Sinorhizobium fredii (strain USDA 257)</name>
    <dbReference type="NCBI Taxonomy" id="1185652"/>
    <lineage>
        <taxon>Bacteria</taxon>
        <taxon>Pseudomonadati</taxon>
        <taxon>Pseudomonadota</taxon>
        <taxon>Alphaproteobacteria</taxon>
        <taxon>Hyphomicrobiales</taxon>
        <taxon>Rhizobiaceae</taxon>
        <taxon>Sinorhizobium/Ensifer group</taxon>
        <taxon>Sinorhizobium</taxon>
    </lineage>
</organism>
<evidence type="ECO:0000313" key="3">
    <source>
        <dbReference type="Proteomes" id="UP000006180"/>
    </source>
</evidence>
<evidence type="ECO:0000256" key="1">
    <source>
        <dbReference type="SAM" id="MobiDB-lite"/>
    </source>
</evidence>
<reference evidence="2" key="1">
    <citation type="journal article" date="2012" name="J. Bacteriol.">
        <title>Complete genome sequence of the broad-host-range strain Sinorhizobium fredii USDA257.</title>
        <authorList>
            <person name="Schuldes J."/>
            <person name="Rodriguez Orbegoso M."/>
            <person name="Schmeisser C."/>
            <person name="Krishnan H.B."/>
            <person name="Daniel R."/>
            <person name="Streit W.R."/>
        </authorList>
    </citation>
    <scope>NUCLEOTIDE SEQUENCE [LARGE SCALE GENOMIC DNA]</scope>
    <source>
        <strain evidence="2">USDA 257</strain>
        <plasmid evidence="2">pUSDA257</plasmid>
    </source>
</reference>
<sequence length="37" mass="3825">MNSRGGAIRMLAAEGNSSGCVAQNEAVQPPRSYDTVS</sequence>
<evidence type="ECO:0000313" key="2">
    <source>
        <dbReference type="EMBL" id="AFL54767.1"/>
    </source>
</evidence>
<feature type="region of interest" description="Disordered" evidence="1">
    <location>
        <begin position="14"/>
        <end position="37"/>
    </location>
</feature>
<geneLocation type="plasmid" evidence="3">
    <name>pUSDA257 fragment 1</name>
</geneLocation>
<dbReference type="EMBL" id="CP003564">
    <property type="protein sequence ID" value="AFL54767.1"/>
    <property type="molecule type" value="Genomic_DNA"/>
</dbReference>